<dbReference type="KEGG" id="bfu:BCIN_12g03670"/>
<protein>
    <submittedName>
        <fullName evidence="1">Uncharacterized protein</fullName>
    </submittedName>
</protein>
<evidence type="ECO:0000313" key="1">
    <source>
        <dbReference type="EMBL" id="ATZ55810.1"/>
    </source>
</evidence>
<gene>
    <name evidence="1" type="ORF">BCIN_12g03670</name>
</gene>
<proteinExistence type="predicted"/>
<organism evidence="1 2">
    <name type="scientific">Botryotinia fuckeliana (strain B05.10)</name>
    <name type="common">Noble rot fungus</name>
    <name type="synonym">Botrytis cinerea</name>
    <dbReference type="NCBI Taxonomy" id="332648"/>
    <lineage>
        <taxon>Eukaryota</taxon>
        <taxon>Fungi</taxon>
        <taxon>Dikarya</taxon>
        <taxon>Ascomycota</taxon>
        <taxon>Pezizomycotina</taxon>
        <taxon>Leotiomycetes</taxon>
        <taxon>Helotiales</taxon>
        <taxon>Sclerotiniaceae</taxon>
        <taxon>Botrytis</taxon>
    </lineage>
</organism>
<sequence length="175" mass="19526">MSSHLIPKYLPRTLVRKNPPISTPRIFNTPTPRTPAAGFSTRAAIGKAAAAAAQFPHTQRRLFPRASLSNRRTHTHERRGYATATPADALIEDLTEQYGVARDEFEIASEETDKRSVYASADREAAVEELHKLKNMYAAAVEGEYGEEIKRRVGSRVRELEQGVMALEARALEDH</sequence>
<dbReference type="GeneID" id="5432763"/>
<dbReference type="VEuPathDB" id="FungiDB:Bcin12g03670"/>
<dbReference type="OrthoDB" id="273230at2759"/>
<dbReference type="Proteomes" id="UP000001798">
    <property type="component" value="Chromosome 12"/>
</dbReference>
<reference evidence="1 2" key="3">
    <citation type="journal article" date="2017" name="Mol. Plant Pathol.">
        <title>A gapless genome sequence of the fungus Botrytis cinerea.</title>
        <authorList>
            <person name="Van Kan J.A."/>
            <person name="Stassen J.H."/>
            <person name="Mosbach A."/>
            <person name="Van Der Lee T.A."/>
            <person name="Faino L."/>
            <person name="Farmer A.D."/>
            <person name="Papasotiriou D.G."/>
            <person name="Zhou S."/>
            <person name="Seidl M.F."/>
            <person name="Cottam E."/>
            <person name="Edel D."/>
            <person name="Hahn M."/>
            <person name="Schwartz D.C."/>
            <person name="Dietrich R.A."/>
            <person name="Widdison S."/>
            <person name="Scalliet G."/>
        </authorList>
    </citation>
    <scope>NUCLEOTIDE SEQUENCE [LARGE SCALE GENOMIC DNA]</scope>
    <source>
        <strain evidence="1 2">B05.10</strain>
    </source>
</reference>
<dbReference type="AlphaFoldDB" id="A0A384JZ07"/>
<keyword evidence="2" id="KW-1185">Reference proteome</keyword>
<name>A0A384JZ07_BOTFB</name>
<dbReference type="EMBL" id="CP009816">
    <property type="protein sequence ID" value="ATZ55810.1"/>
    <property type="molecule type" value="Genomic_DNA"/>
</dbReference>
<reference evidence="1 2" key="2">
    <citation type="journal article" date="2012" name="Eukaryot. Cell">
        <title>Genome update of Botrytis cinerea strains B05.10 and T4.</title>
        <authorList>
            <person name="Staats M."/>
            <person name="van Kan J.A."/>
        </authorList>
    </citation>
    <scope>NUCLEOTIDE SEQUENCE [LARGE SCALE GENOMIC DNA]</scope>
    <source>
        <strain evidence="1 2">B05.10</strain>
    </source>
</reference>
<evidence type="ECO:0000313" key="2">
    <source>
        <dbReference type="Proteomes" id="UP000001798"/>
    </source>
</evidence>
<dbReference type="RefSeq" id="XP_001552243.1">
    <property type="nucleotide sequence ID" value="XM_001552193.2"/>
</dbReference>
<reference evidence="1 2" key="1">
    <citation type="journal article" date="2011" name="PLoS Genet.">
        <title>Genomic analysis of the necrotrophic fungal pathogens Sclerotinia sclerotiorum and Botrytis cinerea.</title>
        <authorList>
            <person name="Amselem J."/>
            <person name="Cuomo C.A."/>
            <person name="van Kan J.A."/>
            <person name="Viaud M."/>
            <person name="Benito E.P."/>
            <person name="Couloux A."/>
            <person name="Coutinho P.M."/>
            <person name="de Vries R.P."/>
            <person name="Dyer P.S."/>
            <person name="Fillinger S."/>
            <person name="Fournier E."/>
            <person name="Gout L."/>
            <person name="Hahn M."/>
            <person name="Kohn L."/>
            <person name="Lapalu N."/>
            <person name="Plummer K.M."/>
            <person name="Pradier J.M."/>
            <person name="Quevillon E."/>
            <person name="Sharon A."/>
            <person name="Simon A."/>
            <person name="ten Have A."/>
            <person name="Tudzynski B."/>
            <person name="Tudzynski P."/>
            <person name="Wincker P."/>
            <person name="Andrew M."/>
            <person name="Anthouard V."/>
            <person name="Beever R.E."/>
            <person name="Beffa R."/>
            <person name="Benoit I."/>
            <person name="Bouzid O."/>
            <person name="Brault B."/>
            <person name="Chen Z."/>
            <person name="Choquer M."/>
            <person name="Collemare J."/>
            <person name="Cotton P."/>
            <person name="Danchin E.G."/>
            <person name="Da Silva C."/>
            <person name="Gautier A."/>
            <person name="Giraud C."/>
            <person name="Giraud T."/>
            <person name="Gonzalez C."/>
            <person name="Grossetete S."/>
            <person name="Guldener U."/>
            <person name="Henrissat B."/>
            <person name="Howlett B.J."/>
            <person name="Kodira C."/>
            <person name="Kretschmer M."/>
            <person name="Lappartient A."/>
            <person name="Leroch M."/>
            <person name="Levis C."/>
            <person name="Mauceli E."/>
            <person name="Neuveglise C."/>
            <person name="Oeser B."/>
            <person name="Pearson M."/>
            <person name="Poulain J."/>
            <person name="Poussereau N."/>
            <person name="Quesneville H."/>
            <person name="Rascle C."/>
            <person name="Schumacher J."/>
            <person name="Segurens B."/>
            <person name="Sexton A."/>
            <person name="Silva E."/>
            <person name="Sirven C."/>
            <person name="Soanes D.M."/>
            <person name="Talbot N.J."/>
            <person name="Templeton M."/>
            <person name="Yandava C."/>
            <person name="Yarden O."/>
            <person name="Zeng Q."/>
            <person name="Rollins J.A."/>
            <person name="Lebrun M.H."/>
            <person name="Dickman M."/>
        </authorList>
    </citation>
    <scope>NUCLEOTIDE SEQUENCE [LARGE SCALE GENOMIC DNA]</scope>
    <source>
        <strain evidence="1 2">B05.10</strain>
    </source>
</reference>
<accession>A0A384JZ07</accession>